<dbReference type="Gramene" id="OIT27569">
    <property type="protein sequence ID" value="OIT27569"/>
    <property type="gene ID" value="A4A49_53088"/>
</dbReference>
<reference evidence="2" key="1">
    <citation type="submission" date="2016-11" db="EMBL/GenBank/DDBJ databases">
        <title>The genome of Nicotiana attenuata.</title>
        <authorList>
            <person name="Xu S."/>
            <person name="Brockmoeller T."/>
            <person name="Gaquerel E."/>
            <person name="Navarro A."/>
            <person name="Kuhl H."/>
            <person name="Gase K."/>
            <person name="Ling Z."/>
            <person name="Zhou W."/>
            <person name="Kreitzer C."/>
            <person name="Stanke M."/>
            <person name="Tang H."/>
            <person name="Lyons E."/>
            <person name="Pandey P."/>
            <person name="Pandey S.P."/>
            <person name="Timmermann B."/>
            <person name="Baldwin I.T."/>
        </authorList>
    </citation>
    <scope>NUCLEOTIDE SEQUENCE [LARGE SCALE GENOMIC DNA]</scope>
    <source>
        <strain evidence="2">UT</strain>
    </source>
</reference>
<protein>
    <submittedName>
        <fullName evidence="2">Uncharacterized protein</fullName>
    </submittedName>
</protein>
<feature type="transmembrane region" description="Helical" evidence="1">
    <location>
        <begin position="60"/>
        <end position="81"/>
    </location>
</feature>
<sequence length="91" mass="10493">GQSTVELLFYSVIFFSYAVTYSRTIHTFIFFFNSLTFPSSSRLGVLAQFLLKSSSTSFQFLLHFLLIFCSLLFFNGFFPILSASCLKYQHL</sequence>
<keyword evidence="3" id="KW-1185">Reference proteome</keyword>
<evidence type="ECO:0000313" key="3">
    <source>
        <dbReference type="Proteomes" id="UP000187609"/>
    </source>
</evidence>
<accession>A0A1J6L934</accession>
<keyword evidence="1" id="KW-0812">Transmembrane</keyword>
<dbReference type="AlphaFoldDB" id="A0A1J6L934"/>
<dbReference type="Proteomes" id="UP000187609">
    <property type="component" value="Unassembled WGS sequence"/>
</dbReference>
<keyword evidence="1" id="KW-1133">Transmembrane helix</keyword>
<comment type="caution">
    <text evidence="2">The sequence shown here is derived from an EMBL/GenBank/DDBJ whole genome shotgun (WGS) entry which is preliminary data.</text>
</comment>
<proteinExistence type="predicted"/>
<dbReference type="SMR" id="A0A1J6L934"/>
<keyword evidence="1" id="KW-0472">Membrane</keyword>
<feature type="transmembrane region" description="Helical" evidence="1">
    <location>
        <begin position="7"/>
        <end position="32"/>
    </location>
</feature>
<evidence type="ECO:0000313" key="2">
    <source>
        <dbReference type="EMBL" id="OIT27569.1"/>
    </source>
</evidence>
<organism evidence="2 3">
    <name type="scientific">Nicotiana attenuata</name>
    <name type="common">Coyote tobacco</name>
    <dbReference type="NCBI Taxonomy" id="49451"/>
    <lineage>
        <taxon>Eukaryota</taxon>
        <taxon>Viridiplantae</taxon>
        <taxon>Streptophyta</taxon>
        <taxon>Embryophyta</taxon>
        <taxon>Tracheophyta</taxon>
        <taxon>Spermatophyta</taxon>
        <taxon>Magnoliopsida</taxon>
        <taxon>eudicotyledons</taxon>
        <taxon>Gunneridae</taxon>
        <taxon>Pentapetalae</taxon>
        <taxon>asterids</taxon>
        <taxon>lamiids</taxon>
        <taxon>Solanales</taxon>
        <taxon>Solanaceae</taxon>
        <taxon>Nicotianoideae</taxon>
        <taxon>Nicotianeae</taxon>
        <taxon>Nicotiana</taxon>
    </lineage>
</organism>
<gene>
    <name evidence="2" type="ORF">A4A49_53088</name>
</gene>
<name>A0A1J6L934_NICAT</name>
<dbReference type="EMBL" id="MJEQ01002357">
    <property type="protein sequence ID" value="OIT27569.1"/>
    <property type="molecule type" value="Genomic_DNA"/>
</dbReference>
<feature type="non-terminal residue" evidence="2">
    <location>
        <position position="1"/>
    </location>
</feature>
<evidence type="ECO:0000256" key="1">
    <source>
        <dbReference type="SAM" id="Phobius"/>
    </source>
</evidence>